<dbReference type="NCBIfam" id="NF001237">
    <property type="entry name" value="PRK00207.1"/>
    <property type="match status" value="1"/>
</dbReference>
<evidence type="ECO:0000256" key="1">
    <source>
        <dbReference type="ARBA" id="ARBA00004496"/>
    </source>
</evidence>
<comment type="similarity">
    <text evidence="2">Belongs to the DsrE/TusD family.</text>
</comment>
<organism evidence="5 6">
    <name type="scientific">Acinetobacter parvus DSM 16617 = CIP 108168</name>
    <dbReference type="NCBI Taxonomy" id="981333"/>
    <lineage>
        <taxon>Bacteria</taxon>
        <taxon>Pseudomonadati</taxon>
        <taxon>Pseudomonadota</taxon>
        <taxon>Gammaproteobacteria</taxon>
        <taxon>Moraxellales</taxon>
        <taxon>Moraxellaceae</taxon>
        <taxon>Acinetobacter</taxon>
    </lineage>
</organism>
<dbReference type="InterPro" id="IPR003787">
    <property type="entry name" value="Sulphur_relay_DsrE/F-like"/>
</dbReference>
<dbReference type="HOGENOM" id="CLU_132095_1_0_6"/>
<dbReference type="GO" id="GO:0016783">
    <property type="term" value="F:sulfurtransferase activity"/>
    <property type="evidence" value="ECO:0007669"/>
    <property type="project" value="InterPro"/>
</dbReference>
<keyword evidence="4" id="KW-0808">Transferase</keyword>
<protein>
    <submittedName>
        <fullName evidence="5">Sulfur relay protein TusD/DsrE</fullName>
    </submittedName>
</protein>
<keyword evidence="3" id="KW-0963">Cytoplasm</keyword>
<dbReference type="InterPro" id="IPR017463">
    <property type="entry name" value="Sulphur_relay_TusD/DsrE"/>
</dbReference>
<dbReference type="NCBIfam" id="TIGR03012">
    <property type="entry name" value="sulf_tusD_dsrE"/>
    <property type="match status" value="1"/>
</dbReference>
<dbReference type="Proteomes" id="UP000023776">
    <property type="component" value="Unassembled WGS sequence"/>
</dbReference>
<reference evidence="5 6" key="1">
    <citation type="submission" date="2013-02" db="EMBL/GenBank/DDBJ databases">
        <title>The Genome Sequence of Acinetobacter parvus CIP 108168.</title>
        <authorList>
            <consortium name="The Broad Institute Genome Sequencing Platform"/>
            <consortium name="The Broad Institute Genome Sequencing Center for Infectious Disease"/>
            <person name="Cerqueira G."/>
            <person name="Feldgarden M."/>
            <person name="Courvalin P."/>
            <person name="Perichon B."/>
            <person name="Grillot-Courvalin C."/>
            <person name="Clermont D."/>
            <person name="Rocha E."/>
            <person name="Yoon E.-J."/>
            <person name="Nemec A."/>
            <person name="Walker B."/>
            <person name="Young S.K."/>
            <person name="Zeng Q."/>
            <person name="Gargeya S."/>
            <person name="Fitzgerald M."/>
            <person name="Haas B."/>
            <person name="Abouelleil A."/>
            <person name="Alvarado L."/>
            <person name="Arachchi H.M."/>
            <person name="Berlin A.M."/>
            <person name="Chapman S.B."/>
            <person name="Dewar J."/>
            <person name="Goldberg J."/>
            <person name="Griggs A."/>
            <person name="Gujja S."/>
            <person name="Hansen M."/>
            <person name="Howarth C."/>
            <person name="Imamovic A."/>
            <person name="Larimer J."/>
            <person name="McCowan C."/>
            <person name="Murphy C."/>
            <person name="Neiman D."/>
            <person name="Pearson M."/>
            <person name="Priest M."/>
            <person name="Roberts A."/>
            <person name="Saif S."/>
            <person name="Shea T."/>
            <person name="Sisk P."/>
            <person name="Sykes S."/>
            <person name="Wortman J."/>
            <person name="Nusbaum C."/>
            <person name="Birren B."/>
        </authorList>
    </citation>
    <scope>NUCLEOTIDE SEQUENCE [LARGE SCALE GENOMIC DNA]</scope>
    <source>
        <strain evidence="5 6">CIP 108168</strain>
    </source>
</reference>
<dbReference type="PATRIC" id="fig|981333.9.peg.1695"/>
<comment type="subcellular location">
    <subcellularLocation>
        <location evidence="1">Cytoplasm</location>
    </subcellularLocation>
</comment>
<keyword evidence="6" id="KW-1185">Reference proteome</keyword>
<dbReference type="PANTHER" id="PTHR34874">
    <property type="entry name" value="PROTEIN YCHN"/>
    <property type="match status" value="1"/>
</dbReference>
<evidence type="ECO:0000256" key="3">
    <source>
        <dbReference type="ARBA" id="ARBA00022490"/>
    </source>
</evidence>
<evidence type="ECO:0000256" key="4">
    <source>
        <dbReference type="ARBA" id="ARBA00022679"/>
    </source>
</evidence>
<dbReference type="SUPFAM" id="SSF75169">
    <property type="entry name" value="DsrEFH-like"/>
    <property type="match status" value="1"/>
</dbReference>
<sequence length="136" mass="15287">MSIFIFAYDHSECSMSTLLLITSAPTSMMAWHAFGLAQALQNKHEEFRVFFYQDGVQVANDLQWFPDDQRNLKLEWQKLGVRLPVCVSAALARGITDASNAQRHSLQQHNLAQGFELVGLGELADAVQSCSRLIQF</sequence>
<dbReference type="PANTHER" id="PTHR34874:SF3">
    <property type="entry name" value="SULFURTRANSFERASE TUSD"/>
    <property type="match status" value="1"/>
</dbReference>
<dbReference type="EMBL" id="APOM01000046">
    <property type="protein sequence ID" value="ENU36141.1"/>
    <property type="molecule type" value="Genomic_DNA"/>
</dbReference>
<dbReference type="GO" id="GO:0097163">
    <property type="term" value="F:sulfur carrier activity"/>
    <property type="evidence" value="ECO:0007669"/>
    <property type="project" value="TreeGrafter"/>
</dbReference>
<accession>N8QBM4</accession>
<name>N8QBM4_9GAMM</name>
<gene>
    <name evidence="5" type="ORF">F988_01638</name>
</gene>
<dbReference type="Gene3D" id="3.40.1260.10">
    <property type="entry name" value="DsrEFH-like"/>
    <property type="match status" value="1"/>
</dbReference>
<dbReference type="InterPro" id="IPR027396">
    <property type="entry name" value="DsrEFH-like"/>
</dbReference>
<dbReference type="GO" id="GO:0002143">
    <property type="term" value="P:tRNA wobble position uridine thiolation"/>
    <property type="evidence" value="ECO:0007669"/>
    <property type="project" value="TreeGrafter"/>
</dbReference>
<evidence type="ECO:0000313" key="5">
    <source>
        <dbReference type="EMBL" id="ENU36141.1"/>
    </source>
</evidence>
<comment type="caution">
    <text evidence="5">The sequence shown here is derived from an EMBL/GenBank/DDBJ whole genome shotgun (WGS) entry which is preliminary data.</text>
</comment>
<proteinExistence type="inferred from homology"/>
<evidence type="ECO:0000313" key="6">
    <source>
        <dbReference type="Proteomes" id="UP000023776"/>
    </source>
</evidence>
<dbReference type="GO" id="GO:1990228">
    <property type="term" value="C:sulfurtransferase complex"/>
    <property type="evidence" value="ECO:0007669"/>
    <property type="project" value="TreeGrafter"/>
</dbReference>
<evidence type="ECO:0000256" key="2">
    <source>
        <dbReference type="ARBA" id="ARBA00007067"/>
    </source>
</evidence>
<dbReference type="AlphaFoldDB" id="N8QBM4"/>
<dbReference type="Pfam" id="PF02635">
    <property type="entry name" value="DsrE"/>
    <property type="match status" value="1"/>
</dbReference>